<reference evidence="1" key="1">
    <citation type="submission" date="2019-08" db="EMBL/GenBank/DDBJ databases">
        <authorList>
            <person name="Kucharzyk K."/>
            <person name="Murdoch R.W."/>
            <person name="Higgins S."/>
            <person name="Loffler F."/>
        </authorList>
    </citation>
    <scope>NUCLEOTIDE SEQUENCE</scope>
</reference>
<name>A0A645H7D9_9ZZZZ</name>
<comment type="caution">
    <text evidence="1">The sequence shown here is derived from an EMBL/GenBank/DDBJ whole genome shotgun (WGS) entry which is preliminary data.</text>
</comment>
<organism evidence="1">
    <name type="scientific">bioreactor metagenome</name>
    <dbReference type="NCBI Taxonomy" id="1076179"/>
    <lineage>
        <taxon>unclassified sequences</taxon>
        <taxon>metagenomes</taxon>
        <taxon>ecological metagenomes</taxon>
    </lineage>
</organism>
<evidence type="ECO:0000313" key="1">
    <source>
        <dbReference type="EMBL" id="MPN34888.1"/>
    </source>
</evidence>
<dbReference type="AlphaFoldDB" id="A0A645H7D9"/>
<sequence>MKLFHDSPGQLAVIRVDDHTVGDAGQKALHMAGAHPYRKANGLRDALAHHLCQAFAALFLQPFHAQDKGLARNRVSVDAGGKFTQMLC</sequence>
<proteinExistence type="predicted"/>
<gene>
    <name evidence="1" type="ORF">SDC9_182382</name>
</gene>
<protein>
    <submittedName>
        <fullName evidence="1">Uncharacterized protein</fullName>
    </submittedName>
</protein>
<dbReference type="EMBL" id="VSSQ01088164">
    <property type="protein sequence ID" value="MPN34888.1"/>
    <property type="molecule type" value="Genomic_DNA"/>
</dbReference>
<accession>A0A645H7D9</accession>